<dbReference type="PANTHER" id="PTHR45436:SF5">
    <property type="entry name" value="SENSOR HISTIDINE KINASE TRCS"/>
    <property type="match status" value="1"/>
</dbReference>
<keyword evidence="6 12" id="KW-0812">Transmembrane</keyword>
<feature type="transmembrane region" description="Helical" evidence="12">
    <location>
        <begin position="172"/>
        <end position="191"/>
    </location>
</feature>
<dbReference type="Pfam" id="PF00512">
    <property type="entry name" value="HisKA"/>
    <property type="match status" value="1"/>
</dbReference>
<keyword evidence="10 12" id="KW-0472">Membrane</keyword>
<organism evidence="15 16">
    <name type="scientific">Streptomyces laurentii</name>
    <dbReference type="NCBI Taxonomy" id="39478"/>
    <lineage>
        <taxon>Bacteria</taxon>
        <taxon>Bacillati</taxon>
        <taxon>Actinomycetota</taxon>
        <taxon>Actinomycetes</taxon>
        <taxon>Kitasatosporales</taxon>
        <taxon>Streptomycetaceae</taxon>
        <taxon>Streptomyces</taxon>
    </lineage>
</organism>
<evidence type="ECO:0000256" key="1">
    <source>
        <dbReference type="ARBA" id="ARBA00000085"/>
    </source>
</evidence>
<dbReference type="PROSITE" id="PS50885">
    <property type="entry name" value="HAMP"/>
    <property type="match status" value="1"/>
</dbReference>
<dbReference type="InterPro" id="IPR050428">
    <property type="entry name" value="TCS_sensor_his_kinase"/>
</dbReference>
<evidence type="ECO:0000256" key="7">
    <source>
        <dbReference type="ARBA" id="ARBA00022777"/>
    </source>
</evidence>
<feature type="domain" description="Histidine kinase" evidence="13">
    <location>
        <begin position="290"/>
        <end position="509"/>
    </location>
</feature>
<dbReference type="GO" id="GO:0005886">
    <property type="term" value="C:plasma membrane"/>
    <property type="evidence" value="ECO:0007669"/>
    <property type="project" value="UniProtKB-SubCell"/>
</dbReference>
<dbReference type="InterPro" id="IPR003661">
    <property type="entry name" value="HisK_dim/P_dom"/>
</dbReference>
<dbReference type="SMART" id="SM00387">
    <property type="entry name" value="HATPase_c"/>
    <property type="match status" value="1"/>
</dbReference>
<dbReference type="EC" id="2.7.13.3" evidence="3"/>
<evidence type="ECO:0000256" key="10">
    <source>
        <dbReference type="ARBA" id="ARBA00023136"/>
    </source>
</evidence>
<evidence type="ECO:0000256" key="3">
    <source>
        <dbReference type="ARBA" id="ARBA00012438"/>
    </source>
</evidence>
<dbReference type="CDD" id="cd00082">
    <property type="entry name" value="HisKA"/>
    <property type="match status" value="1"/>
</dbReference>
<dbReference type="Pfam" id="PF02518">
    <property type="entry name" value="HATPase_c"/>
    <property type="match status" value="1"/>
</dbReference>
<dbReference type="CDD" id="cd00075">
    <property type="entry name" value="HATPase"/>
    <property type="match status" value="1"/>
</dbReference>
<dbReference type="GO" id="GO:0000155">
    <property type="term" value="F:phosphorelay sensor kinase activity"/>
    <property type="evidence" value="ECO:0007669"/>
    <property type="project" value="InterPro"/>
</dbReference>
<keyword evidence="16" id="KW-1185">Reference proteome</keyword>
<dbReference type="InterPro" id="IPR004358">
    <property type="entry name" value="Sig_transdc_His_kin-like_C"/>
</dbReference>
<comment type="subcellular location">
    <subcellularLocation>
        <location evidence="2">Cell membrane</location>
    </subcellularLocation>
</comment>
<evidence type="ECO:0000256" key="5">
    <source>
        <dbReference type="ARBA" id="ARBA00022679"/>
    </source>
</evidence>
<dbReference type="InterPro" id="IPR036890">
    <property type="entry name" value="HATPase_C_sf"/>
</dbReference>
<feature type="transmembrane region" description="Helical" evidence="12">
    <location>
        <begin position="21"/>
        <end position="42"/>
    </location>
</feature>
<name>A0A160NYN6_STRLU</name>
<dbReference type="PRINTS" id="PR00344">
    <property type="entry name" value="BCTRLSENSOR"/>
</dbReference>
<evidence type="ECO:0000313" key="15">
    <source>
        <dbReference type="EMBL" id="BAU84039.1"/>
    </source>
</evidence>
<dbReference type="PANTHER" id="PTHR45436">
    <property type="entry name" value="SENSOR HISTIDINE KINASE YKOH"/>
    <property type="match status" value="1"/>
</dbReference>
<evidence type="ECO:0000256" key="6">
    <source>
        <dbReference type="ARBA" id="ARBA00022692"/>
    </source>
</evidence>
<feature type="compositionally biased region" description="Low complexity" evidence="11">
    <location>
        <begin position="493"/>
        <end position="505"/>
    </location>
</feature>
<dbReference type="SUPFAM" id="SSF55874">
    <property type="entry name" value="ATPase domain of HSP90 chaperone/DNA topoisomerase II/histidine kinase"/>
    <property type="match status" value="1"/>
</dbReference>
<dbReference type="KEGG" id="slau:SLA_3125"/>
<feature type="transmembrane region" description="Helical" evidence="12">
    <location>
        <begin position="99"/>
        <end position="118"/>
    </location>
</feature>
<dbReference type="PROSITE" id="PS50109">
    <property type="entry name" value="HIS_KIN"/>
    <property type="match status" value="1"/>
</dbReference>
<dbReference type="Gene3D" id="3.30.565.10">
    <property type="entry name" value="Histidine kinase-like ATPase, C-terminal domain"/>
    <property type="match status" value="1"/>
</dbReference>
<evidence type="ECO:0000256" key="12">
    <source>
        <dbReference type="SAM" id="Phobius"/>
    </source>
</evidence>
<sequence>MPGRPAAGSKRPPARRLPPRPAWVTGLVAGLVVVVAAGWLRYADRLAGPLPPLGPRLFSTDRVGPQIEWLRFPGLVLAAVCVAAACWPATRGHPTAVRLRTTAVAGGVAAALYFPQLSWVARYNSFTPHETAHAALSWALKFAAPTTALLTATAAWTALGKGAARIPFRGRLVLTAAATSAALLALAVFLLRKVQYQWGDIEIVYWVALSTGAPAVGLLTGLLTRLTADHALRPVEAIRRRLAHITSHSLDQRVPVPPTDDAIARLALTTNDTLDRLEQSAVRQRRFVADAAHELRSPLAAVRAQLESALRHPRGVDWPAVVRGAAADVVRLQALADDLLLLAQLDGTHEAGTETVDLSALAEDLVREHRHLPVAHGLGLTCAAPPGALVRGHAGQLERLLRNLLGNACRHARHRVTLTVTLPVTLSATDPGTVVVEVTDDGPGIPPADRERVFERFTRLDEARARADGGAGLGLPIARDIATRHGGTLLVTDTDTTETTTSTTGPDDEGGERPTGARLLLSLPRHP</sequence>
<feature type="transmembrane region" description="Helical" evidence="12">
    <location>
        <begin position="69"/>
        <end position="87"/>
    </location>
</feature>
<dbReference type="InterPro" id="IPR005467">
    <property type="entry name" value="His_kinase_dom"/>
</dbReference>
<dbReference type="InterPro" id="IPR003660">
    <property type="entry name" value="HAMP_dom"/>
</dbReference>
<dbReference type="EMBL" id="AP017424">
    <property type="protein sequence ID" value="BAU84039.1"/>
    <property type="molecule type" value="Genomic_DNA"/>
</dbReference>
<evidence type="ECO:0000256" key="4">
    <source>
        <dbReference type="ARBA" id="ARBA00022553"/>
    </source>
</evidence>
<evidence type="ECO:0000313" key="16">
    <source>
        <dbReference type="Proteomes" id="UP000217676"/>
    </source>
</evidence>
<feature type="transmembrane region" description="Helical" evidence="12">
    <location>
        <begin position="203"/>
        <end position="223"/>
    </location>
</feature>
<keyword evidence="7 15" id="KW-0418">Kinase</keyword>
<feature type="domain" description="HAMP" evidence="14">
    <location>
        <begin position="229"/>
        <end position="282"/>
    </location>
</feature>
<comment type="catalytic activity">
    <reaction evidence="1">
        <text>ATP + protein L-histidine = ADP + protein N-phospho-L-histidine.</text>
        <dbReference type="EC" id="2.7.13.3"/>
    </reaction>
</comment>
<reference evidence="15 16" key="1">
    <citation type="journal article" date="2016" name="Genome Announc.">
        <title>Complete Genome Sequence of Thiostrepton-Producing Streptomyces laurentii ATCC 31255.</title>
        <authorList>
            <person name="Doi K."/>
            <person name="Fujino Y."/>
            <person name="Nagayoshi Y."/>
            <person name="Ohshima T."/>
            <person name="Ogata S."/>
        </authorList>
    </citation>
    <scope>NUCLEOTIDE SEQUENCE [LARGE SCALE GENOMIC DNA]</scope>
    <source>
        <strain evidence="15 16">ATCC 31255</strain>
    </source>
</reference>
<evidence type="ECO:0000259" key="13">
    <source>
        <dbReference type="PROSITE" id="PS50109"/>
    </source>
</evidence>
<evidence type="ECO:0000256" key="2">
    <source>
        <dbReference type="ARBA" id="ARBA00004236"/>
    </source>
</evidence>
<gene>
    <name evidence="15" type="ORF">SLA_3125</name>
</gene>
<dbReference type="Proteomes" id="UP000217676">
    <property type="component" value="Chromosome"/>
</dbReference>
<protein>
    <recommendedName>
        <fullName evidence="3">histidine kinase</fullName>
        <ecNumber evidence="3">2.7.13.3</ecNumber>
    </recommendedName>
</protein>
<dbReference type="SUPFAM" id="SSF47384">
    <property type="entry name" value="Homodimeric domain of signal transducing histidine kinase"/>
    <property type="match status" value="1"/>
</dbReference>
<dbReference type="RefSeq" id="WP_359879568.1">
    <property type="nucleotide sequence ID" value="NZ_JBEYHT010000035.1"/>
</dbReference>
<keyword evidence="4" id="KW-0597">Phosphoprotein</keyword>
<dbReference type="SMART" id="SM00388">
    <property type="entry name" value="HisKA"/>
    <property type="match status" value="1"/>
</dbReference>
<feature type="transmembrane region" description="Helical" evidence="12">
    <location>
        <begin position="138"/>
        <end position="160"/>
    </location>
</feature>
<dbReference type="AlphaFoldDB" id="A0A160NYN6"/>
<evidence type="ECO:0000256" key="9">
    <source>
        <dbReference type="ARBA" id="ARBA00023012"/>
    </source>
</evidence>
<dbReference type="InterPro" id="IPR003594">
    <property type="entry name" value="HATPase_dom"/>
</dbReference>
<evidence type="ECO:0000256" key="11">
    <source>
        <dbReference type="SAM" id="MobiDB-lite"/>
    </source>
</evidence>
<dbReference type="InterPro" id="IPR036097">
    <property type="entry name" value="HisK_dim/P_sf"/>
</dbReference>
<feature type="region of interest" description="Disordered" evidence="11">
    <location>
        <begin position="493"/>
        <end position="516"/>
    </location>
</feature>
<dbReference type="Gene3D" id="1.10.287.130">
    <property type="match status" value="1"/>
</dbReference>
<keyword evidence="8 12" id="KW-1133">Transmembrane helix</keyword>
<proteinExistence type="predicted"/>
<keyword evidence="9" id="KW-0902">Two-component regulatory system</keyword>
<accession>A0A160NYN6</accession>
<keyword evidence="5" id="KW-0808">Transferase</keyword>
<evidence type="ECO:0000256" key="8">
    <source>
        <dbReference type="ARBA" id="ARBA00022989"/>
    </source>
</evidence>
<dbReference type="SMART" id="SM00304">
    <property type="entry name" value="HAMP"/>
    <property type="match status" value="1"/>
</dbReference>
<evidence type="ECO:0000259" key="14">
    <source>
        <dbReference type="PROSITE" id="PS50885"/>
    </source>
</evidence>